<reference evidence="2 3" key="1">
    <citation type="submission" date="2020-04" db="EMBL/GenBank/DDBJ databases">
        <title>MicrobeNet Type strains.</title>
        <authorList>
            <person name="Nicholson A.C."/>
        </authorList>
    </citation>
    <scope>NUCLEOTIDE SEQUENCE [LARGE SCALE GENOMIC DNA]</scope>
    <source>
        <strain evidence="2 3">JCM 3332</strain>
    </source>
</reference>
<dbReference type="AlphaFoldDB" id="A0A846YMD6"/>
<feature type="domain" description="SGNH hydrolase-type esterase" evidence="1">
    <location>
        <begin position="215"/>
        <end position="409"/>
    </location>
</feature>
<gene>
    <name evidence="2" type="ORF">HGA15_29895</name>
</gene>
<evidence type="ECO:0000313" key="2">
    <source>
        <dbReference type="EMBL" id="NKY60277.1"/>
    </source>
</evidence>
<organism evidence="2 3">
    <name type="scientific">Nocardia flavorosea</name>
    <dbReference type="NCBI Taxonomy" id="53429"/>
    <lineage>
        <taxon>Bacteria</taxon>
        <taxon>Bacillati</taxon>
        <taxon>Actinomycetota</taxon>
        <taxon>Actinomycetes</taxon>
        <taxon>Mycobacteriales</taxon>
        <taxon>Nocardiaceae</taxon>
        <taxon>Nocardia</taxon>
    </lineage>
</organism>
<dbReference type="PANTHER" id="PTHR43784">
    <property type="entry name" value="GDSL-LIKE LIPASE/ACYLHYDROLASE, PUTATIVE (AFU_ORTHOLOGUE AFUA_2G00820)-RELATED"/>
    <property type="match status" value="1"/>
</dbReference>
<keyword evidence="2" id="KW-0378">Hydrolase</keyword>
<dbReference type="InterPro" id="IPR053140">
    <property type="entry name" value="GDSL_Rv0518-like"/>
</dbReference>
<dbReference type="InterPro" id="IPR013830">
    <property type="entry name" value="SGNH_hydro"/>
</dbReference>
<name>A0A846YMD6_9NOCA</name>
<dbReference type="InterPro" id="IPR036514">
    <property type="entry name" value="SGNH_hydro_sf"/>
</dbReference>
<dbReference type="Pfam" id="PF13472">
    <property type="entry name" value="Lipase_GDSL_2"/>
    <property type="match status" value="1"/>
</dbReference>
<comment type="caution">
    <text evidence="2">The sequence shown here is derived from an EMBL/GenBank/DDBJ whole genome shotgun (WGS) entry which is preliminary data.</text>
</comment>
<sequence>MSFRQVRTVVLSALLGVLLTVSGTALYVGASGSSRSHETWLDSWSAAQIPAGDVLGPNWSTAGFAGHTIRQTVRPTLAGESVRITLSNLFGDRPLPIASATIAQAGEGAAVRSGTVRPLSFGGAPGAMIPPGAELTGDAIDYPVNARQSLTVTLYLARPTGPATFHYLANSTTYRAIGDHSADIDGEAFNESSGSWYYLTGVEVAGRPNRDGVVVFGDSLTDGAGAWPDMDNRYPDVLADRLAVAGRPRAVLNTGIGGNRVVSDSAYVGQRAATRFRRDVLDKEGIGTVILLSGINDIGASEVHEPWMRPNPEVGADQLIAEYRLLIRMARADGLRIVGGTLPPYRGALYYSERGERVRDAVNTWIRDSGEFDAVVDFERVLADPADPDVLAARFDSGDHLHPGPAGYSAMAGAAVGVLTGPAD</sequence>
<dbReference type="Proteomes" id="UP000570678">
    <property type="component" value="Unassembled WGS sequence"/>
</dbReference>
<evidence type="ECO:0000259" key="1">
    <source>
        <dbReference type="Pfam" id="PF13472"/>
    </source>
</evidence>
<evidence type="ECO:0000313" key="3">
    <source>
        <dbReference type="Proteomes" id="UP000570678"/>
    </source>
</evidence>
<dbReference type="EMBL" id="JAAXOT010000021">
    <property type="protein sequence ID" value="NKY60277.1"/>
    <property type="molecule type" value="Genomic_DNA"/>
</dbReference>
<dbReference type="CDD" id="cd01830">
    <property type="entry name" value="XynE_like"/>
    <property type="match status" value="1"/>
</dbReference>
<dbReference type="Gene3D" id="3.40.50.1110">
    <property type="entry name" value="SGNH hydrolase"/>
    <property type="match status" value="1"/>
</dbReference>
<dbReference type="SUPFAM" id="SSF52266">
    <property type="entry name" value="SGNH hydrolase"/>
    <property type="match status" value="1"/>
</dbReference>
<keyword evidence="3" id="KW-1185">Reference proteome</keyword>
<dbReference type="GO" id="GO:0016787">
    <property type="term" value="F:hydrolase activity"/>
    <property type="evidence" value="ECO:0007669"/>
    <property type="project" value="UniProtKB-KW"/>
</dbReference>
<dbReference type="RefSeq" id="WP_062978954.1">
    <property type="nucleotide sequence ID" value="NZ_JAAXOT010000021.1"/>
</dbReference>
<protein>
    <submittedName>
        <fullName evidence="2">SGNH/GDSL hydrolase family protein</fullName>
    </submittedName>
</protein>
<accession>A0A846YMD6</accession>
<proteinExistence type="predicted"/>
<dbReference type="PANTHER" id="PTHR43784:SF2">
    <property type="entry name" value="GDSL-LIKE LIPASE_ACYLHYDROLASE, PUTATIVE (AFU_ORTHOLOGUE AFUA_2G00820)-RELATED"/>
    <property type="match status" value="1"/>
</dbReference>